<evidence type="ECO:0000256" key="1">
    <source>
        <dbReference type="SAM" id="MobiDB-lite"/>
    </source>
</evidence>
<reference evidence="2 3" key="1">
    <citation type="submission" date="2019-05" db="EMBL/GenBank/DDBJ databases">
        <title>Another draft genome of Portunus trituberculatus and its Hox gene families provides insights of decapod evolution.</title>
        <authorList>
            <person name="Jeong J.-H."/>
            <person name="Song I."/>
            <person name="Kim S."/>
            <person name="Choi T."/>
            <person name="Kim D."/>
            <person name="Ryu S."/>
            <person name="Kim W."/>
        </authorList>
    </citation>
    <scope>NUCLEOTIDE SEQUENCE [LARGE SCALE GENOMIC DNA]</scope>
    <source>
        <tissue evidence="2">Muscle</tissue>
    </source>
</reference>
<proteinExistence type="predicted"/>
<dbReference type="Proteomes" id="UP000324222">
    <property type="component" value="Unassembled WGS sequence"/>
</dbReference>
<feature type="region of interest" description="Disordered" evidence="1">
    <location>
        <begin position="48"/>
        <end position="68"/>
    </location>
</feature>
<organism evidence="2 3">
    <name type="scientific">Portunus trituberculatus</name>
    <name type="common">Swimming crab</name>
    <name type="synonym">Neptunus trituberculatus</name>
    <dbReference type="NCBI Taxonomy" id="210409"/>
    <lineage>
        <taxon>Eukaryota</taxon>
        <taxon>Metazoa</taxon>
        <taxon>Ecdysozoa</taxon>
        <taxon>Arthropoda</taxon>
        <taxon>Crustacea</taxon>
        <taxon>Multicrustacea</taxon>
        <taxon>Malacostraca</taxon>
        <taxon>Eumalacostraca</taxon>
        <taxon>Eucarida</taxon>
        <taxon>Decapoda</taxon>
        <taxon>Pleocyemata</taxon>
        <taxon>Brachyura</taxon>
        <taxon>Eubrachyura</taxon>
        <taxon>Portunoidea</taxon>
        <taxon>Portunidae</taxon>
        <taxon>Portuninae</taxon>
        <taxon>Portunus</taxon>
    </lineage>
</organism>
<comment type="caution">
    <text evidence="2">The sequence shown here is derived from an EMBL/GenBank/DDBJ whole genome shotgun (WGS) entry which is preliminary data.</text>
</comment>
<evidence type="ECO:0000313" key="3">
    <source>
        <dbReference type="Proteomes" id="UP000324222"/>
    </source>
</evidence>
<feature type="compositionally biased region" description="Pro residues" evidence="1">
    <location>
        <begin position="59"/>
        <end position="68"/>
    </location>
</feature>
<dbReference type="AlphaFoldDB" id="A0A5B7DMY8"/>
<dbReference type="EMBL" id="VSRR010001093">
    <property type="protein sequence ID" value="MPC22487.1"/>
    <property type="molecule type" value="Genomic_DNA"/>
</dbReference>
<gene>
    <name evidence="2" type="ORF">E2C01_015503</name>
</gene>
<name>A0A5B7DMY8_PORTR</name>
<protein>
    <submittedName>
        <fullName evidence="2">Uncharacterized protein</fullName>
    </submittedName>
</protein>
<evidence type="ECO:0000313" key="2">
    <source>
        <dbReference type="EMBL" id="MPC22487.1"/>
    </source>
</evidence>
<sequence length="68" mass="7092">MELITPLTFSPVDGNIRMKVEAPRGASGQLSLGAAIFLEGHETLMEPESIMTPAASQSPAPPPCSALE</sequence>
<accession>A0A5B7DMY8</accession>
<keyword evidence="3" id="KW-1185">Reference proteome</keyword>